<keyword evidence="2" id="KW-0614">Plasmid</keyword>
<proteinExistence type="predicted"/>
<sequence>MAPLKLSPLPADLRELALRLVEAAARLSGSLHPRTAAAIATFLRPATSYYSNLIEGHHTHPLDIARALQGNYSPDTRNRSLQLEAKAHIAVHARLPELLEKAENNPYSETFWRSLHHSLYEYLPDEFQWTTTVEGNRLPVLPGTIRTREVQVEQHIAPAAAALPTFIRRLEDSYQPHYEHDRLARIVQIAAAHHRLAWVHPFLDGNGRVARLFSDAAFRTAGLAAEGLWSMSRGLTRAETAYKRALAAAAAQRENDYDDGRGNLSERQLADFCRYFLEVALYDPRARD</sequence>
<dbReference type="PROSITE" id="PS51459">
    <property type="entry name" value="FIDO"/>
    <property type="match status" value="1"/>
</dbReference>
<gene>
    <name evidence="2" type="ORF">MUN86_26510</name>
</gene>
<reference evidence="2" key="1">
    <citation type="submission" date="2022-04" db="EMBL/GenBank/DDBJ databases">
        <title>Hymenobacter sp. isolated from the air.</title>
        <authorList>
            <person name="Won M."/>
            <person name="Lee C.-M."/>
            <person name="Woen H.-Y."/>
            <person name="Kwon S.-W."/>
        </authorList>
    </citation>
    <scope>NUCLEOTIDE SEQUENCE</scope>
    <source>
        <strain evidence="2">5420S-77</strain>
        <plasmid evidence="2">unnamed3</plasmid>
    </source>
</reference>
<organism evidence="2 3">
    <name type="scientific">Hymenobacter volaticus</name>
    <dbReference type="NCBI Taxonomy" id="2932254"/>
    <lineage>
        <taxon>Bacteria</taxon>
        <taxon>Pseudomonadati</taxon>
        <taxon>Bacteroidota</taxon>
        <taxon>Cytophagia</taxon>
        <taxon>Cytophagales</taxon>
        <taxon>Hymenobacteraceae</taxon>
        <taxon>Hymenobacter</taxon>
    </lineage>
</organism>
<dbReference type="RefSeq" id="WP_245126811.1">
    <property type="nucleotide sequence ID" value="NZ_CP095064.1"/>
</dbReference>
<dbReference type="InterPro" id="IPR040198">
    <property type="entry name" value="Fido_containing"/>
</dbReference>
<name>A0ABY4GDQ5_9BACT</name>
<dbReference type="InterPro" id="IPR003812">
    <property type="entry name" value="Fido"/>
</dbReference>
<dbReference type="EMBL" id="CP095064">
    <property type="protein sequence ID" value="UOQ69058.1"/>
    <property type="molecule type" value="Genomic_DNA"/>
</dbReference>
<dbReference type="Pfam" id="PF02661">
    <property type="entry name" value="Fic"/>
    <property type="match status" value="1"/>
</dbReference>
<evidence type="ECO:0000259" key="1">
    <source>
        <dbReference type="PROSITE" id="PS51459"/>
    </source>
</evidence>
<protein>
    <submittedName>
        <fullName evidence="2">Fic family protein</fullName>
    </submittedName>
</protein>
<feature type="domain" description="Fido" evidence="1">
    <location>
        <begin position="107"/>
        <end position="278"/>
    </location>
</feature>
<dbReference type="InterPro" id="IPR036597">
    <property type="entry name" value="Fido-like_dom_sf"/>
</dbReference>
<evidence type="ECO:0000313" key="2">
    <source>
        <dbReference type="EMBL" id="UOQ69058.1"/>
    </source>
</evidence>
<dbReference type="Gene3D" id="1.10.3290.10">
    <property type="entry name" value="Fido-like domain"/>
    <property type="match status" value="1"/>
</dbReference>
<evidence type="ECO:0000313" key="3">
    <source>
        <dbReference type="Proteomes" id="UP000830401"/>
    </source>
</evidence>
<dbReference type="PANTHER" id="PTHR13504">
    <property type="entry name" value="FIDO DOMAIN-CONTAINING PROTEIN DDB_G0283145"/>
    <property type="match status" value="1"/>
</dbReference>
<dbReference type="Proteomes" id="UP000830401">
    <property type="component" value="Plasmid unnamed3"/>
</dbReference>
<dbReference type="PANTHER" id="PTHR13504:SF38">
    <property type="entry name" value="FIDO DOMAIN-CONTAINING PROTEIN"/>
    <property type="match status" value="1"/>
</dbReference>
<dbReference type="SUPFAM" id="SSF140931">
    <property type="entry name" value="Fic-like"/>
    <property type="match status" value="1"/>
</dbReference>
<geneLocation type="plasmid" evidence="2 3">
    <name>unnamed3</name>
</geneLocation>
<accession>A0ABY4GDQ5</accession>
<keyword evidence="3" id="KW-1185">Reference proteome</keyword>